<protein>
    <submittedName>
        <fullName evidence="1">Putative transcriptional regulator, AsnC family</fullName>
    </submittedName>
</protein>
<keyword evidence="2" id="KW-1185">Reference proteome</keyword>
<dbReference type="KEGG" id="nga:Ngar_c33460"/>
<sequence>MPKSLMLIGVDLGADKEVLEEVRDHAAISEAYRIIEDESEMYSIIAKVESDTRDDLDAIETKIRRIEQVRSTLTLEIIEGKRDNESRPLQL</sequence>
<accession>K0IFU2</accession>
<dbReference type="BioCyc" id="CNIT1237085:G1324-3346-MONOMER"/>
<name>K0IFU2_NITGG</name>
<evidence type="ECO:0000313" key="1">
    <source>
        <dbReference type="EMBL" id="AFU60261.1"/>
    </source>
</evidence>
<gene>
    <name evidence="1" type="ordered locus">Ngar_c33460</name>
</gene>
<dbReference type="AlphaFoldDB" id="K0IFU2"/>
<dbReference type="HOGENOM" id="CLU_170329_2_0_2"/>
<dbReference type="RefSeq" id="WP_015020794.1">
    <property type="nucleotide sequence ID" value="NC_018719.1"/>
</dbReference>
<reference evidence="1" key="1">
    <citation type="journal article" date="2012" name="Environ. Microbiol.">
        <title>The genome of the ammonia-oxidizing Candidatus Nitrososphaera gargensis: insights into metabolic versatility and environmental adaptations.</title>
        <authorList>
            <person name="Spang A."/>
            <person name="Poehlein A."/>
            <person name="Offre P."/>
            <person name="Zumbragel S."/>
            <person name="Haider S."/>
            <person name="Rychlik N."/>
            <person name="Nowka B."/>
            <person name="Schmeisser C."/>
            <person name="Lebedeva E.V."/>
            <person name="Rattei T."/>
            <person name="Bohm C."/>
            <person name="Schmid M."/>
            <person name="Galushko A."/>
            <person name="Hatzenpichler R."/>
            <person name="Weinmaier T."/>
            <person name="Daniel R."/>
            <person name="Schleper C."/>
            <person name="Spieck E."/>
            <person name="Streit W."/>
            <person name="Wagner M."/>
        </authorList>
    </citation>
    <scope>NUCLEOTIDE SEQUENCE [LARGE SCALE GENOMIC DNA]</scope>
    <source>
        <strain evidence="1">Enrichment culture Ga9.2</strain>
    </source>
</reference>
<evidence type="ECO:0000313" key="2">
    <source>
        <dbReference type="Proteomes" id="UP000008037"/>
    </source>
</evidence>
<dbReference type="SUPFAM" id="SSF54909">
    <property type="entry name" value="Dimeric alpha+beta barrel"/>
    <property type="match status" value="1"/>
</dbReference>
<dbReference type="InterPro" id="IPR011008">
    <property type="entry name" value="Dimeric_a/b-barrel"/>
</dbReference>
<dbReference type="Proteomes" id="UP000008037">
    <property type="component" value="Chromosome"/>
</dbReference>
<dbReference type="GeneID" id="13797156"/>
<organism evidence="1 2">
    <name type="scientific">Nitrososphaera gargensis (strain Ga9.2)</name>
    <dbReference type="NCBI Taxonomy" id="1237085"/>
    <lineage>
        <taxon>Archaea</taxon>
        <taxon>Nitrososphaerota</taxon>
        <taxon>Nitrososphaeria</taxon>
        <taxon>Nitrososphaerales</taxon>
        <taxon>Nitrososphaeraceae</taxon>
        <taxon>Nitrososphaera</taxon>
    </lineage>
</organism>
<proteinExistence type="predicted"/>
<dbReference type="Gene3D" id="3.30.70.920">
    <property type="match status" value="1"/>
</dbReference>
<dbReference type="EMBL" id="CP002408">
    <property type="protein sequence ID" value="AFU60261.1"/>
    <property type="molecule type" value="Genomic_DNA"/>
</dbReference>
<dbReference type="InParanoid" id="K0IFU2"/>